<geneLocation type="mitochondrion" evidence="2"/>
<organism evidence="2">
    <name type="scientific">Haematopinus asini</name>
    <dbReference type="NCBI Taxonomy" id="1461129"/>
    <lineage>
        <taxon>Eukaryota</taxon>
        <taxon>Metazoa</taxon>
        <taxon>Ecdysozoa</taxon>
        <taxon>Arthropoda</taxon>
        <taxon>Hexapoda</taxon>
        <taxon>Insecta</taxon>
        <taxon>Pterygota</taxon>
        <taxon>Neoptera</taxon>
        <taxon>Paraneoptera</taxon>
        <taxon>Psocodea</taxon>
        <taxon>Troctomorpha</taxon>
        <taxon>Phthiraptera</taxon>
        <taxon>Anoplura</taxon>
        <taxon>Haematopinidae</taxon>
        <taxon>Haematopinus</taxon>
    </lineage>
</organism>
<keyword evidence="2" id="KW-0496">Mitochondrion</keyword>
<accession>A0A059T425</accession>
<reference evidence="2" key="2">
    <citation type="journal article" date="2014" name="Parasit. Vectors">
        <title>Variation in mitochondrial minichromosome composition between blood-sucking lice of the genus Haematopinus that infest horses and pigs.</title>
        <authorList>
            <person name="Song S.D."/>
            <person name="Barker S.C."/>
            <person name="Shao R."/>
        </authorList>
    </citation>
    <scope>NUCLEOTIDE SEQUENCE</scope>
    <source>
        <strain evidence="2">B2448</strain>
    </source>
</reference>
<keyword evidence="1" id="KW-0812">Transmembrane</keyword>
<sequence length="56" mass="6814">MPQMSPMWWVLLETYFLANLMFCHSCFYWMFIVKSKKASSKEGLMKESNKVYLYDM</sequence>
<protein>
    <submittedName>
        <fullName evidence="2">ATP synthase F0 subunit 8</fullName>
    </submittedName>
</protein>
<feature type="transmembrane region" description="Helical" evidence="1">
    <location>
        <begin position="6"/>
        <end position="31"/>
    </location>
</feature>
<evidence type="ECO:0000313" key="2">
    <source>
        <dbReference type="EMBL" id="AHJ39834.1"/>
    </source>
</evidence>
<evidence type="ECO:0000256" key="1">
    <source>
        <dbReference type="SAM" id="Phobius"/>
    </source>
</evidence>
<dbReference type="EMBL" id="KJ434035">
    <property type="protein sequence ID" value="AHY04290.1"/>
    <property type="molecule type" value="Genomic_DNA"/>
</dbReference>
<dbReference type="EMBL" id="KF939321">
    <property type="protein sequence ID" value="AHJ39834.1"/>
    <property type="molecule type" value="Genomic_DNA"/>
</dbReference>
<keyword evidence="1" id="KW-1133">Transmembrane helix</keyword>
<reference evidence="2" key="1">
    <citation type="submission" date="2013-12" db="EMBL/GenBank/DDBJ databases">
        <authorList>
            <person name="Song S."/>
            <person name="Barker S."/>
            <person name="Shao R."/>
        </authorList>
    </citation>
    <scope>NUCLEOTIDE SEQUENCE</scope>
    <source>
        <strain evidence="2">B2448</strain>
    </source>
</reference>
<proteinExistence type="predicted"/>
<gene>
    <name evidence="2" type="primary">atp8</name>
</gene>
<dbReference type="AlphaFoldDB" id="A0A059T425"/>
<name>A0A059T425_9NEOP</name>
<keyword evidence="1" id="KW-0472">Membrane</keyword>